<evidence type="ECO:0000256" key="2">
    <source>
        <dbReference type="PIRSR" id="PIRSR000390-1"/>
    </source>
</evidence>
<dbReference type="GO" id="GO:0000271">
    <property type="term" value="P:polysaccharide biosynthetic process"/>
    <property type="evidence" value="ECO:0007669"/>
    <property type="project" value="TreeGrafter"/>
</dbReference>
<sequence length="387" mass="42775">MGGQEIKFVQEAFDTNWVAPVGPHIGDFEQDLRSYTGAGHCSVLGSGSAAIHIGQRLLGVERRDVVLCQSFTFVATANSVLLQGATPVFVDSELETWNMCPVKLEEAIIDQQAQGKRVASIIPVHLYGMPSNMPAIMAVADKYGIPVFEDAAESLGSHINGKHTGTFGKGAALSFNGNKIITTSGGGALISDDEKLIQKARFWATQARDEAPHYEHSEQGYNYRMSNVVAAIGRGQMQVLPERIEARRANHDWYFKKLGETWLDAELRDGTVCIQNTSATGIYFLREPEGYFSNRWLTTVIVNPEETGGITRETIRLALDARNIEARPLWKPMHLQPLFSESKHYGNGVSDWLFEHGLCLPSGSNLGMAEFARIEAVLDEVFHFRMS</sequence>
<dbReference type="Gene3D" id="3.90.1150.10">
    <property type="entry name" value="Aspartate Aminotransferase, domain 1"/>
    <property type="match status" value="1"/>
</dbReference>
<feature type="modified residue" description="N6-(pyridoxal phosphate)lysine" evidence="3">
    <location>
        <position position="179"/>
    </location>
</feature>
<dbReference type="GO" id="GO:0030170">
    <property type="term" value="F:pyridoxal phosphate binding"/>
    <property type="evidence" value="ECO:0007669"/>
    <property type="project" value="TreeGrafter"/>
</dbReference>
<evidence type="ECO:0000256" key="3">
    <source>
        <dbReference type="PIRSR" id="PIRSR000390-2"/>
    </source>
</evidence>
<keyword evidence="6" id="KW-1185">Reference proteome</keyword>
<dbReference type="KEGG" id="cprv:CYPRO_2405"/>
<dbReference type="SUPFAM" id="SSF53383">
    <property type="entry name" value="PLP-dependent transferases"/>
    <property type="match status" value="1"/>
</dbReference>
<keyword evidence="3 4" id="KW-0663">Pyridoxal phosphate</keyword>
<dbReference type="PANTHER" id="PTHR30244:SF34">
    <property type="entry name" value="DTDP-4-AMINO-4,6-DIDEOXYGALACTOSE TRANSAMINASE"/>
    <property type="match status" value="1"/>
</dbReference>
<proteinExistence type="inferred from homology"/>
<evidence type="ECO:0000313" key="6">
    <source>
        <dbReference type="Proteomes" id="UP000254808"/>
    </source>
</evidence>
<dbReference type="EMBL" id="CP027806">
    <property type="protein sequence ID" value="AXJ01647.1"/>
    <property type="molecule type" value="Genomic_DNA"/>
</dbReference>
<reference evidence="5 6" key="1">
    <citation type="submission" date="2018-03" db="EMBL/GenBank/DDBJ databases">
        <title>Phenotypic and genomic properties of Cyclonatronum proteinivorum gen. nov., sp. nov., a haloalkaliphilic bacteroidete from soda lakes possessing Na+-translocating rhodopsin.</title>
        <authorList>
            <person name="Toshchakov S.V."/>
            <person name="Korzhenkov A."/>
            <person name="Samarov N.I."/>
            <person name="Kublanov I.V."/>
            <person name="Muntyan M.S."/>
            <person name="Sorokin D.Y."/>
        </authorList>
    </citation>
    <scope>NUCLEOTIDE SEQUENCE [LARGE SCALE GENOMIC DNA]</scope>
    <source>
        <strain evidence="5 6">Omega</strain>
    </source>
</reference>
<dbReference type="InterPro" id="IPR000653">
    <property type="entry name" value="DegT/StrS_aminotransferase"/>
</dbReference>
<evidence type="ECO:0000313" key="5">
    <source>
        <dbReference type="EMBL" id="AXJ01647.1"/>
    </source>
</evidence>
<dbReference type="GO" id="GO:0008483">
    <property type="term" value="F:transaminase activity"/>
    <property type="evidence" value="ECO:0007669"/>
    <property type="project" value="TreeGrafter"/>
</dbReference>
<dbReference type="InterPro" id="IPR015424">
    <property type="entry name" value="PyrdxlP-dep_Trfase"/>
</dbReference>
<name>A0A345UME5_9BACT</name>
<feature type="active site" description="Proton acceptor" evidence="2">
    <location>
        <position position="179"/>
    </location>
</feature>
<protein>
    <submittedName>
        <fullName evidence="5">dTDP-4-amino-4,6-dideoxygalactose transaminase</fullName>
    </submittedName>
</protein>
<dbReference type="PANTHER" id="PTHR30244">
    <property type="entry name" value="TRANSAMINASE"/>
    <property type="match status" value="1"/>
</dbReference>
<comment type="similarity">
    <text evidence="1 4">Belongs to the DegT/DnrJ/EryC1 family.</text>
</comment>
<evidence type="ECO:0000256" key="4">
    <source>
        <dbReference type="RuleBase" id="RU004508"/>
    </source>
</evidence>
<organism evidence="5 6">
    <name type="scientific">Cyclonatronum proteinivorum</name>
    <dbReference type="NCBI Taxonomy" id="1457365"/>
    <lineage>
        <taxon>Bacteria</taxon>
        <taxon>Pseudomonadati</taxon>
        <taxon>Balneolota</taxon>
        <taxon>Balneolia</taxon>
        <taxon>Balneolales</taxon>
        <taxon>Cyclonatronaceae</taxon>
        <taxon>Cyclonatronum</taxon>
    </lineage>
</organism>
<dbReference type="Pfam" id="PF01041">
    <property type="entry name" value="DegT_DnrJ_EryC1"/>
    <property type="match status" value="1"/>
</dbReference>
<dbReference type="InterPro" id="IPR015421">
    <property type="entry name" value="PyrdxlP-dep_Trfase_major"/>
</dbReference>
<dbReference type="CDD" id="cd00616">
    <property type="entry name" value="AHBA_syn"/>
    <property type="match status" value="1"/>
</dbReference>
<dbReference type="PIRSF" id="PIRSF000390">
    <property type="entry name" value="PLP_StrS"/>
    <property type="match status" value="1"/>
</dbReference>
<gene>
    <name evidence="5" type="ORF">CYPRO_2405</name>
</gene>
<accession>A0A345UME5</accession>
<dbReference type="AlphaFoldDB" id="A0A345UME5"/>
<evidence type="ECO:0000256" key="1">
    <source>
        <dbReference type="ARBA" id="ARBA00037999"/>
    </source>
</evidence>
<dbReference type="Proteomes" id="UP000254808">
    <property type="component" value="Chromosome"/>
</dbReference>
<dbReference type="Gene3D" id="3.40.640.10">
    <property type="entry name" value="Type I PLP-dependent aspartate aminotransferase-like (Major domain)"/>
    <property type="match status" value="1"/>
</dbReference>
<dbReference type="InterPro" id="IPR015422">
    <property type="entry name" value="PyrdxlP-dep_Trfase_small"/>
</dbReference>